<keyword evidence="2" id="KW-1185">Reference proteome</keyword>
<name>A0ABN7XKW1_GIGMA</name>
<protein>
    <submittedName>
        <fullName evidence="1">9241_t:CDS:1</fullName>
    </submittedName>
</protein>
<organism evidence="1 2">
    <name type="scientific">Gigaspora margarita</name>
    <dbReference type="NCBI Taxonomy" id="4874"/>
    <lineage>
        <taxon>Eukaryota</taxon>
        <taxon>Fungi</taxon>
        <taxon>Fungi incertae sedis</taxon>
        <taxon>Mucoromycota</taxon>
        <taxon>Glomeromycotina</taxon>
        <taxon>Glomeromycetes</taxon>
        <taxon>Diversisporales</taxon>
        <taxon>Gigasporaceae</taxon>
        <taxon>Gigaspora</taxon>
    </lineage>
</organism>
<accession>A0ABN7XKW1</accession>
<dbReference type="Proteomes" id="UP000789901">
    <property type="component" value="Unassembled WGS sequence"/>
</dbReference>
<dbReference type="EMBL" id="CAJVQB010151733">
    <property type="protein sequence ID" value="CAG8855657.1"/>
    <property type="molecule type" value="Genomic_DNA"/>
</dbReference>
<feature type="non-terminal residue" evidence="1">
    <location>
        <position position="1"/>
    </location>
</feature>
<sequence length="75" mass="8613">NTVYKSESICSDNSEKKEGRLYADSYILHNAISEHISEQSLFNGQNYKEILKNKRLDETPSIETNKSQILAFTTE</sequence>
<feature type="non-terminal residue" evidence="1">
    <location>
        <position position="75"/>
    </location>
</feature>
<proteinExistence type="predicted"/>
<gene>
    <name evidence="1" type="ORF">GMARGA_LOCUS44478</name>
</gene>
<evidence type="ECO:0000313" key="2">
    <source>
        <dbReference type="Proteomes" id="UP000789901"/>
    </source>
</evidence>
<reference evidence="1 2" key="1">
    <citation type="submission" date="2021-06" db="EMBL/GenBank/DDBJ databases">
        <authorList>
            <person name="Kallberg Y."/>
            <person name="Tangrot J."/>
            <person name="Rosling A."/>
        </authorList>
    </citation>
    <scope>NUCLEOTIDE SEQUENCE [LARGE SCALE GENOMIC DNA]</scope>
    <source>
        <strain evidence="1 2">120-4 pot B 10/14</strain>
    </source>
</reference>
<comment type="caution">
    <text evidence="1">The sequence shown here is derived from an EMBL/GenBank/DDBJ whole genome shotgun (WGS) entry which is preliminary data.</text>
</comment>
<evidence type="ECO:0000313" key="1">
    <source>
        <dbReference type="EMBL" id="CAG8855657.1"/>
    </source>
</evidence>